<evidence type="ECO:0000256" key="2">
    <source>
        <dbReference type="ARBA" id="ARBA00022676"/>
    </source>
</evidence>
<organism evidence="6 7">
    <name type="scientific">Chitinophaga niastensis</name>
    <dbReference type="NCBI Taxonomy" id="536980"/>
    <lineage>
        <taxon>Bacteria</taxon>
        <taxon>Pseudomonadati</taxon>
        <taxon>Bacteroidota</taxon>
        <taxon>Chitinophagia</taxon>
        <taxon>Chitinophagales</taxon>
        <taxon>Chitinophagaceae</taxon>
        <taxon>Chitinophaga</taxon>
    </lineage>
</organism>
<reference evidence="6 7" key="1">
    <citation type="submission" date="2018-03" db="EMBL/GenBank/DDBJ databases">
        <title>Genomic Encyclopedia of Archaeal and Bacterial Type Strains, Phase II (KMG-II): from individual species to whole genera.</title>
        <authorList>
            <person name="Goeker M."/>
        </authorList>
    </citation>
    <scope>NUCLEOTIDE SEQUENCE [LARGE SCALE GENOMIC DNA]</scope>
    <source>
        <strain evidence="6 7">DSM 24859</strain>
    </source>
</reference>
<evidence type="ECO:0000313" key="6">
    <source>
        <dbReference type="EMBL" id="PSL44952.1"/>
    </source>
</evidence>
<dbReference type="AlphaFoldDB" id="A0A2P8HFD8"/>
<dbReference type="PANTHER" id="PTHR43179:SF12">
    <property type="entry name" value="GALACTOFURANOSYLTRANSFERASE GLFT2"/>
    <property type="match status" value="1"/>
</dbReference>
<keyword evidence="7" id="KW-1185">Reference proteome</keyword>
<dbReference type="EMBL" id="PYAW01000005">
    <property type="protein sequence ID" value="PSL44952.1"/>
    <property type="molecule type" value="Genomic_DNA"/>
</dbReference>
<accession>A0A2P8HFD8</accession>
<dbReference type="Gene3D" id="3.90.550.10">
    <property type="entry name" value="Spore Coat Polysaccharide Biosynthesis Protein SpsA, Chain A"/>
    <property type="match status" value="1"/>
</dbReference>
<keyword evidence="4" id="KW-1133">Transmembrane helix</keyword>
<comment type="similarity">
    <text evidence="1">Belongs to the glycosyltransferase 2 family.</text>
</comment>
<dbReference type="Proteomes" id="UP000240971">
    <property type="component" value="Unassembled WGS sequence"/>
</dbReference>
<dbReference type="OrthoDB" id="9815829at2"/>
<evidence type="ECO:0000313" key="7">
    <source>
        <dbReference type="Proteomes" id="UP000240971"/>
    </source>
</evidence>
<gene>
    <name evidence="6" type="ORF">CLV51_105325</name>
</gene>
<evidence type="ECO:0000256" key="3">
    <source>
        <dbReference type="ARBA" id="ARBA00022679"/>
    </source>
</evidence>
<dbReference type="SUPFAM" id="SSF53448">
    <property type="entry name" value="Nucleotide-diphospho-sugar transferases"/>
    <property type="match status" value="1"/>
</dbReference>
<feature type="transmembrane region" description="Helical" evidence="4">
    <location>
        <begin position="242"/>
        <end position="266"/>
    </location>
</feature>
<evidence type="ECO:0000259" key="5">
    <source>
        <dbReference type="Pfam" id="PF00535"/>
    </source>
</evidence>
<keyword evidence="2" id="KW-0328">Glycosyltransferase</keyword>
<evidence type="ECO:0000256" key="4">
    <source>
        <dbReference type="SAM" id="Phobius"/>
    </source>
</evidence>
<sequence length="277" mass="31645">MSPLVYIILPVHNRKEITRTFISCLLKQTYSSYHLVLIDDGSTDGTAEMVTSYLPSATIVTGKGDWWWGGSLQQGYEWVKANVTIPTDIVLIANDDVEFEENYLQNAVEFVHEAPDALLLSQAYSKQTGKLEDIGVVANWYKMTFDLARRKEDVNCVSTRGLFMTVAAFMKIGGFRPVMLPHYGSDFEFTIRARKKGFKLTSDEHVRILMNEETTGLHQLKEKSLRKYLKKIFSKRATGNPVYFSFFILLSCPVLLIPFNLCRVWLGFIKKLFQNIG</sequence>
<proteinExistence type="inferred from homology"/>
<keyword evidence="4" id="KW-0812">Transmembrane</keyword>
<dbReference type="InterPro" id="IPR029044">
    <property type="entry name" value="Nucleotide-diphossugar_trans"/>
</dbReference>
<keyword evidence="3 6" id="KW-0808">Transferase</keyword>
<comment type="caution">
    <text evidence="6">The sequence shown here is derived from an EMBL/GenBank/DDBJ whole genome shotgun (WGS) entry which is preliminary data.</text>
</comment>
<dbReference type="PANTHER" id="PTHR43179">
    <property type="entry name" value="RHAMNOSYLTRANSFERASE WBBL"/>
    <property type="match status" value="1"/>
</dbReference>
<protein>
    <submittedName>
        <fullName evidence="6">GT2 family glycosyltransferase</fullName>
    </submittedName>
</protein>
<dbReference type="Pfam" id="PF00535">
    <property type="entry name" value="Glycos_transf_2"/>
    <property type="match status" value="1"/>
</dbReference>
<name>A0A2P8HFD8_CHINA</name>
<feature type="domain" description="Glycosyltransferase 2-like" evidence="5">
    <location>
        <begin position="7"/>
        <end position="138"/>
    </location>
</feature>
<keyword evidence="4" id="KW-0472">Membrane</keyword>
<evidence type="ECO:0000256" key="1">
    <source>
        <dbReference type="ARBA" id="ARBA00006739"/>
    </source>
</evidence>
<dbReference type="GO" id="GO:0016757">
    <property type="term" value="F:glycosyltransferase activity"/>
    <property type="evidence" value="ECO:0007669"/>
    <property type="project" value="UniProtKB-KW"/>
</dbReference>
<dbReference type="InterPro" id="IPR001173">
    <property type="entry name" value="Glyco_trans_2-like"/>
</dbReference>
<dbReference type="RefSeq" id="WP_106530372.1">
    <property type="nucleotide sequence ID" value="NZ_PYAW01000005.1"/>
</dbReference>